<dbReference type="AlphaFoldDB" id="A0AA86QP81"/>
<proteinExistence type="predicted"/>
<dbReference type="EMBL" id="CATOUU010000944">
    <property type="protein sequence ID" value="CAI9961763.1"/>
    <property type="molecule type" value="Genomic_DNA"/>
</dbReference>
<organism evidence="1">
    <name type="scientific">Hexamita inflata</name>
    <dbReference type="NCBI Taxonomy" id="28002"/>
    <lineage>
        <taxon>Eukaryota</taxon>
        <taxon>Metamonada</taxon>
        <taxon>Diplomonadida</taxon>
        <taxon>Hexamitidae</taxon>
        <taxon>Hexamitinae</taxon>
        <taxon>Hexamita</taxon>
    </lineage>
</organism>
<reference evidence="2 3" key="2">
    <citation type="submission" date="2024-07" db="EMBL/GenBank/DDBJ databases">
        <authorList>
            <person name="Akdeniz Z."/>
        </authorList>
    </citation>
    <scope>NUCLEOTIDE SEQUENCE [LARGE SCALE GENOMIC DNA]</scope>
</reference>
<name>A0AA86QP81_9EUKA</name>
<sequence>MNNQIITAQPTMISEAEQRGYFMNPYQTVNNRHSTQIDPFGGSTVTYQQPRASLAGYKPQWKISTDEYAISPHTSMLMYEGLFTFKFPSAGKYELIGGYWFFTQAVLDTSVTPNKYTYSQVNSKATLNIVQDSSTQAITSSTATVTQTYVPYKKCVAEGPLNAFAPIMKTVPQYSSPLNIDDYVYLRKTIDQTKYSNQYQNTNNRTWFGGDEPAWVVEWFPSKIDSGNRVYISELDYAATKGTLASGDNDLLNDTKDQCTLVNAKTGTFNYAYIQVKKAFEIPFMLLNAQFDLAQNIYLNALKNQPLTLIIEFVNQKFAYCFDHSGKVLVDSVDKNNINRTGLISHKLYLDTKCDPDYLSDSSIPGLIENKFIAYDVYSVANRQPVTGTTSETIDRCLTSVNDILLTFQPTTSEQCEMFRQQSTFFPSKVCVDIQNGNIDSAVELVFPHKFQISRQGGNDPIFTEPISSIHMFMMEFQKMQNYLMQREYQLPNEFKSIMEWARKYAIIGVGLQQFTADLPVDVILDGINNSGATKIRMTYELATYNEFSEYPMKYNDNNTIANKTKIENYDCLCFLNYDAFVKIFPTNSKMIVEQTPTK</sequence>
<evidence type="ECO:0000313" key="3">
    <source>
        <dbReference type="Proteomes" id="UP001642409"/>
    </source>
</evidence>
<comment type="caution">
    <text evidence="1">The sequence shown here is derived from an EMBL/GenBank/DDBJ whole genome shotgun (WGS) entry which is preliminary data.</text>
</comment>
<accession>A0AA86QP81</accession>
<evidence type="ECO:0000313" key="1">
    <source>
        <dbReference type="EMBL" id="CAI9961763.1"/>
    </source>
</evidence>
<keyword evidence="3" id="KW-1185">Reference proteome</keyword>
<protein>
    <submittedName>
        <fullName evidence="2">Hypothetical_protein</fullName>
    </submittedName>
</protein>
<dbReference type="EMBL" id="CAXDID020000329">
    <property type="protein sequence ID" value="CAL6077611.1"/>
    <property type="molecule type" value="Genomic_DNA"/>
</dbReference>
<dbReference type="Proteomes" id="UP001642409">
    <property type="component" value="Unassembled WGS sequence"/>
</dbReference>
<gene>
    <name evidence="1" type="ORF">HINF_LOCUS49408</name>
    <name evidence="2" type="ORF">HINF_LOCUS58496</name>
</gene>
<evidence type="ECO:0000313" key="2">
    <source>
        <dbReference type="EMBL" id="CAL6077611.1"/>
    </source>
</evidence>
<reference evidence="1" key="1">
    <citation type="submission" date="2023-06" db="EMBL/GenBank/DDBJ databases">
        <authorList>
            <person name="Kurt Z."/>
        </authorList>
    </citation>
    <scope>NUCLEOTIDE SEQUENCE</scope>
</reference>